<feature type="binding site" evidence="9">
    <location>
        <position position="11"/>
    </location>
    <ligand>
        <name>NADPH</name>
        <dbReference type="ChEBI" id="CHEBI:57783"/>
    </ligand>
</feature>
<evidence type="ECO:0000256" key="8">
    <source>
        <dbReference type="ARBA" id="ARBA00048543"/>
    </source>
</evidence>
<evidence type="ECO:0000259" key="11">
    <source>
        <dbReference type="Pfam" id="PF08436"/>
    </source>
</evidence>
<evidence type="ECO:0000256" key="1">
    <source>
        <dbReference type="ARBA" id="ARBA00005094"/>
    </source>
</evidence>
<reference evidence="13 14" key="1">
    <citation type="submission" date="2023-04" db="EMBL/GenBank/DDBJ databases">
        <title>Genome Sequence of Selenomonas sputigena ATCC 33150.</title>
        <authorList>
            <person name="Miller D.P."/>
            <person name="Anvari S."/>
            <person name="Polson S.W."/>
            <person name="Macdonald M."/>
            <person name="Mcdowell J.V."/>
        </authorList>
    </citation>
    <scope>NUCLEOTIDE SEQUENCE [LARGE SCALE GENOMIC DNA]</scope>
    <source>
        <strain evidence="13 14">ATCC 33150</strain>
    </source>
</reference>
<comment type="function">
    <text evidence="9">Catalyzes the NADPH-dependent rearrangement and reduction of 1-deoxy-D-xylulose-5-phosphate (DXP) to 2-C-methyl-D-erythritol 4-phosphate (MEP).</text>
</comment>
<organism evidence="13 14">
    <name type="scientific">Selenomonas sputigena</name>
    <dbReference type="NCBI Taxonomy" id="69823"/>
    <lineage>
        <taxon>Bacteria</taxon>
        <taxon>Bacillati</taxon>
        <taxon>Bacillota</taxon>
        <taxon>Negativicutes</taxon>
        <taxon>Selenomonadales</taxon>
        <taxon>Selenomonadaceae</taxon>
        <taxon>Selenomonas</taxon>
    </lineage>
</organism>
<evidence type="ECO:0000256" key="9">
    <source>
        <dbReference type="HAMAP-Rule" id="MF_00183"/>
    </source>
</evidence>
<dbReference type="HAMAP" id="MF_00183">
    <property type="entry name" value="DXP_reductoisom"/>
    <property type="match status" value="1"/>
</dbReference>
<dbReference type="SUPFAM" id="SSF55347">
    <property type="entry name" value="Glyceraldehyde-3-phosphate dehydrogenase-like, C-terminal domain"/>
    <property type="match status" value="1"/>
</dbReference>
<comment type="caution">
    <text evidence="9">Lacks conserved residue(s) required for the propagation of feature annotation.</text>
</comment>
<dbReference type="SUPFAM" id="SSF69055">
    <property type="entry name" value="1-deoxy-D-xylulose-5-phosphate reductoisomerase, C-terminal domain"/>
    <property type="match status" value="1"/>
</dbReference>
<dbReference type="InterPro" id="IPR026877">
    <property type="entry name" value="DXPR_C"/>
</dbReference>
<evidence type="ECO:0000256" key="2">
    <source>
        <dbReference type="ARBA" id="ARBA00006825"/>
    </source>
</evidence>
<dbReference type="PANTHER" id="PTHR30525">
    <property type="entry name" value="1-DEOXY-D-XYLULOSE 5-PHOSPHATE REDUCTOISOMERASE"/>
    <property type="match status" value="1"/>
</dbReference>
<proteinExistence type="inferred from homology"/>
<evidence type="ECO:0000313" key="13">
    <source>
        <dbReference type="EMBL" id="MEX5284326.1"/>
    </source>
</evidence>
<feature type="binding site" evidence="9">
    <location>
        <position position="149"/>
    </location>
    <ligand>
        <name>1-deoxy-D-xylulose 5-phosphate</name>
        <dbReference type="ChEBI" id="CHEBI:57792"/>
    </ligand>
</feature>
<comment type="caution">
    <text evidence="13">The sequence shown here is derived from an EMBL/GenBank/DDBJ whole genome shotgun (WGS) entry which is preliminary data.</text>
</comment>
<dbReference type="InterPro" id="IPR013644">
    <property type="entry name" value="DXP_reductoisomerase_C"/>
</dbReference>
<dbReference type="InterPro" id="IPR036291">
    <property type="entry name" value="NAD(P)-bd_dom_sf"/>
</dbReference>
<sequence length="385" mass="41865">MKRIAIMGSTGSIGQQTVDVVLAHPELFTVSVLAANASDEILEKQIEVLSPDLAVLSDEGAASRLKSRYRGNTRIEAGRNAFVDAAAYSEADIIVTAMTGFAGLEPTLKALDAKKNIALANKETLVVAGELIMKRAHAQGSTILPVDSEHSAIFQCLQGEQKKSVERIILTASGGPFRGKTAEELTHVTVKECLTHPTWKMGPKITVDSATLINKGLEVIEAHWLYDMPYDAIEVVIHPESIVHSMVGFTDGTIMAELGPADMRLPIQYALGYPERHSSNWGRLDFGKLKSLSFAIPDTETFRGLALAYEAGRRGGTMPCILNAANEVAVASFLERKIRFLDIYATIEYTLEKCLIQDTLSLETFLTADAEARIIASEFLRNIGG</sequence>
<dbReference type="PIRSF" id="PIRSF006205">
    <property type="entry name" value="Dxp_reductismrs"/>
    <property type="match status" value="1"/>
</dbReference>
<keyword evidence="14" id="KW-1185">Reference proteome</keyword>
<dbReference type="InterPro" id="IPR013512">
    <property type="entry name" value="DXP_reductoisomerase_N"/>
</dbReference>
<dbReference type="GO" id="GO:0030604">
    <property type="term" value="F:1-deoxy-D-xylulose-5-phosphate reductoisomerase activity"/>
    <property type="evidence" value="ECO:0007669"/>
    <property type="project" value="UniProtKB-EC"/>
</dbReference>
<dbReference type="NCBIfam" id="TIGR00243">
    <property type="entry name" value="Dxr"/>
    <property type="match status" value="1"/>
</dbReference>
<protein>
    <recommendedName>
        <fullName evidence="9">1-deoxy-D-xylulose 5-phosphate reductoisomerase</fullName>
        <shortName evidence="9">DXP reductoisomerase</shortName>
        <ecNumber evidence="9">1.1.1.267</ecNumber>
    </recommendedName>
    <alternativeName>
        <fullName evidence="9">1-deoxyxylulose-5-phosphate reductoisomerase</fullName>
    </alternativeName>
    <alternativeName>
        <fullName evidence="9">2-C-methyl-D-erythritol 4-phosphate synthase</fullName>
    </alternativeName>
</protein>
<feature type="binding site" evidence="9">
    <location>
        <position position="122"/>
    </location>
    <ligand>
        <name>1-deoxy-D-xylulose 5-phosphate</name>
        <dbReference type="ChEBI" id="CHEBI:57792"/>
    </ligand>
</feature>
<feature type="binding site" evidence="9">
    <location>
        <position position="202"/>
    </location>
    <ligand>
        <name>NADPH</name>
        <dbReference type="ChEBI" id="CHEBI:57783"/>
    </ligand>
</feature>
<dbReference type="InterPro" id="IPR036169">
    <property type="entry name" value="DXPR_C_sf"/>
</dbReference>
<keyword evidence="3 9" id="KW-0479">Metal-binding</keyword>
<feature type="binding site" evidence="9">
    <location>
        <position position="214"/>
    </location>
    <ligand>
        <name>1-deoxy-D-xylulose 5-phosphate</name>
        <dbReference type="ChEBI" id="CHEBI:57792"/>
    </ligand>
</feature>
<feature type="domain" description="DXP reductoisomerase C-terminal" evidence="12">
    <location>
        <begin position="258"/>
        <end position="373"/>
    </location>
</feature>
<feature type="domain" description="1-deoxy-D-xylulose 5-phosphate reductoisomerase N-terminal" evidence="10">
    <location>
        <begin position="4"/>
        <end position="129"/>
    </location>
</feature>
<dbReference type="Pfam" id="PF13288">
    <property type="entry name" value="DXPR_C"/>
    <property type="match status" value="1"/>
</dbReference>
<evidence type="ECO:0000256" key="6">
    <source>
        <dbReference type="ARBA" id="ARBA00023211"/>
    </source>
</evidence>
<dbReference type="Gene3D" id="3.40.50.720">
    <property type="entry name" value="NAD(P)-binding Rossmann-like Domain"/>
    <property type="match status" value="1"/>
</dbReference>
<feature type="binding site" evidence="9">
    <location>
        <position position="149"/>
    </location>
    <ligand>
        <name>Mn(2+)</name>
        <dbReference type="ChEBI" id="CHEBI:29035"/>
    </ligand>
</feature>
<feature type="binding site" evidence="9">
    <location>
        <position position="147"/>
    </location>
    <ligand>
        <name>Mn(2+)</name>
        <dbReference type="ChEBI" id="CHEBI:29035"/>
    </ligand>
</feature>
<dbReference type="EMBL" id="JARVLH010000001">
    <property type="protein sequence ID" value="MEX5284326.1"/>
    <property type="molecule type" value="Genomic_DNA"/>
</dbReference>
<feature type="binding site" evidence="9">
    <location>
        <position position="218"/>
    </location>
    <ligand>
        <name>1-deoxy-D-xylulose 5-phosphate</name>
        <dbReference type="ChEBI" id="CHEBI:57792"/>
    </ligand>
</feature>
<keyword evidence="5 9" id="KW-0560">Oxidoreductase</keyword>
<feature type="binding site" evidence="9">
    <location>
        <position position="121"/>
    </location>
    <ligand>
        <name>NADPH</name>
        <dbReference type="ChEBI" id="CHEBI:57783"/>
    </ligand>
</feature>
<dbReference type="RefSeq" id="WP_368846044.1">
    <property type="nucleotide sequence ID" value="NZ_CP194411.1"/>
</dbReference>
<accession>A0ABV3X2A1</accession>
<keyword evidence="6 9" id="KW-0464">Manganese</keyword>
<feature type="binding site" evidence="9">
    <location>
        <position position="148"/>
    </location>
    <ligand>
        <name>1-deoxy-D-xylulose 5-phosphate</name>
        <dbReference type="ChEBI" id="CHEBI:57792"/>
    </ligand>
</feature>
<dbReference type="EC" id="1.1.1.267" evidence="9"/>
<dbReference type="Proteomes" id="UP001559623">
    <property type="component" value="Unassembled WGS sequence"/>
</dbReference>
<feature type="domain" description="1-deoxy-D-xylulose 5-phosphate reductoisomerase C-terminal" evidence="11">
    <location>
        <begin position="143"/>
        <end position="226"/>
    </location>
</feature>
<keyword evidence="7 9" id="KW-0414">Isoprene biosynthesis</keyword>
<dbReference type="Gene3D" id="1.10.1740.10">
    <property type="match status" value="1"/>
</dbReference>
<feature type="binding site" evidence="9">
    <location>
        <position position="10"/>
    </location>
    <ligand>
        <name>NADPH</name>
        <dbReference type="ChEBI" id="CHEBI:57783"/>
    </ligand>
</feature>
<comment type="similarity">
    <text evidence="2 9">Belongs to the DXR family.</text>
</comment>
<dbReference type="NCBIfam" id="NF009114">
    <property type="entry name" value="PRK12464.1"/>
    <property type="match status" value="1"/>
</dbReference>
<comment type="cofactor">
    <cofactor evidence="9">
        <name>Mg(2+)</name>
        <dbReference type="ChEBI" id="CHEBI:18420"/>
    </cofactor>
    <cofactor evidence="9">
        <name>Mn(2+)</name>
        <dbReference type="ChEBI" id="CHEBI:29035"/>
    </cofactor>
</comment>
<keyword evidence="4 9" id="KW-0521">NADP</keyword>
<feature type="binding site" evidence="9">
    <location>
        <position position="173"/>
    </location>
    <ligand>
        <name>1-deoxy-D-xylulose 5-phosphate</name>
        <dbReference type="ChEBI" id="CHEBI:57792"/>
    </ligand>
</feature>
<dbReference type="Pfam" id="PF02670">
    <property type="entry name" value="DXP_reductoisom"/>
    <property type="match status" value="1"/>
</dbReference>
<feature type="binding site" evidence="9">
    <location>
        <position position="12"/>
    </location>
    <ligand>
        <name>NADPH</name>
        <dbReference type="ChEBI" id="CHEBI:57783"/>
    </ligand>
</feature>
<comment type="pathway">
    <text evidence="1 9">Isoprenoid biosynthesis; isopentenyl diphosphate biosynthesis via DXP pathway; isopentenyl diphosphate from 1-deoxy-D-xylulose 5-phosphate: step 1/6.</text>
</comment>
<comment type="catalytic activity">
    <reaction evidence="8">
        <text>2-C-methyl-D-erythritol 4-phosphate + NADP(+) = 1-deoxy-D-xylulose 5-phosphate + NADPH + H(+)</text>
        <dbReference type="Rhea" id="RHEA:13717"/>
        <dbReference type="ChEBI" id="CHEBI:15378"/>
        <dbReference type="ChEBI" id="CHEBI:57783"/>
        <dbReference type="ChEBI" id="CHEBI:57792"/>
        <dbReference type="ChEBI" id="CHEBI:58262"/>
        <dbReference type="ChEBI" id="CHEBI:58349"/>
        <dbReference type="EC" id="1.1.1.267"/>
    </reaction>
    <physiologicalReaction direction="right-to-left" evidence="8">
        <dbReference type="Rhea" id="RHEA:13719"/>
    </physiologicalReaction>
</comment>
<feature type="binding site" evidence="9">
    <location>
        <position position="209"/>
    </location>
    <ligand>
        <name>1-deoxy-D-xylulose 5-phosphate</name>
        <dbReference type="ChEBI" id="CHEBI:57792"/>
    </ligand>
</feature>
<evidence type="ECO:0000256" key="3">
    <source>
        <dbReference type="ARBA" id="ARBA00022723"/>
    </source>
</evidence>
<evidence type="ECO:0000256" key="4">
    <source>
        <dbReference type="ARBA" id="ARBA00022857"/>
    </source>
</evidence>
<evidence type="ECO:0000256" key="5">
    <source>
        <dbReference type="ARBA" id="ARBA00023002"/>
    </source>
</evidence>
<feature type="binding site" evidence="9">
    <location>
        <position position="215"/>
    </location>
    <ligand>
        <name>1-deoxy-D-xylulose 5-phosphate</name>
        <dbReference type="ChEBI" id="CHEBI:57792"/>
    </ligand>
</feature>
<name>A0ABV3X2A1_9FIRM</name>
<dbReference type="InterPro" id="IPR003821">
    <property type="entry name" value="DXP_reductoisomerase"/>
</dbReference>
<feature type="binding site" evidence="9">
    <location>
        <position position="123"/>
    </location>
    <ligand>
        <name>NADPH</name>
        <dbReference type="ChEBI" id="CHEBI:57783"/>
    </ligand>
</feature>
<evidence type="ECO:0000259" key="10">
    <source>
        <dbReference type="Pfam" id="PF02670"/>
    </source>
</evidence>
<keyword evidence="9" id="KW-0460">Magnesium</keyword>
<dbReference type="Pfam" id="PF08436">
    <property type="entry name" value="DXP_redisom_C"/>
    <property type="match status" value="1"/>
</dbReference>
<evidence type="ECO:0000259" key="12">
    <source>
        <dbReference type="Pfam" id="PF13288"/>
    </source>
</evidence>
<evidence type="ECO:0000313" key="14">
    <source>
        <dbReference type="Proteomes" id="UP001559623"/>
    </source>
</evidence>
<dbReference type="SUPFAM" id="SSF51735">
    <property type="entry name" value="NAD(P)-binding Rossmann-fold domains"/>
    <property type="match status" value="1"/>
</dbReference>
<evidence type="ECO:0000256" key="7">
    <source>
        <dbReference type="ARBA" id="ARBA00023229"/>
    </source>
</evidence>
<dbReference type="PANTHER" id="PTHR30525:SF0">
    <property type="entry name" value="1-DEOXY-D-XYLULOSE 5-PHOSPHATE REDUCTOISOMERASE, CHLOROPLASTIC"/>
    <property type="match status" value="1"/>
</dbReference>
<feature type="binding site" evidence="9">
    <location>
        <position position="218"/>
    </location>
    <ligand>
        <name>Mn(2+)</name>
        <dbReference type="ChEBI" id="CHEBI:29035"/>
    </ligand>
</feature>
<feature type="binding site" evidence="9">
    <location>
        <position position="196"/>
    </location>
    <ligand>
        <name>1-deoxy-D-xylulose 5-phosphate</name>
        <dbReference type="ChEBI" id="CHEBI:57792"/>
    </ligand>
</feature>
<feature type="binding site" evidence="9">
    <location>
        <position position="13"/>
    </location>
    <ligand>
        <name>NADPH</name>
        <dbReference type="ChEBI" id="CHEBI:57783"/>
    </ligand>
</feature>
<gene>
    <name evidence="9" type="primary">dxr</name>
    <name evidence="13" type="ORF">QCO44_01535</name>
</gene>